<gene>
    <name evidence="2" type="ORF">DPMN_060433</name>
</gene>
<organism evidence="2 3">
    <name type="scientific">Dreissena polymorpha</name>
    <name type="common">Zebra mussel</name>
    <name type="synonym">Mytilus polymorpha</name>
    <dbReference type="NCBI Taxonomy" id="45954"/>
    <lineage>
        <taxon>Eukaryota</taxon>
        <taxon>Metazoa</taxon>
        <taxon>Spiralia</taxon>
        <taxon>Lophotrochozoa</taxon>
        <taxon>Mollusca</taxon>
        <taxon>Bivalvia</taxon>
        <taxon>Autobranchia</taxon>
        <taxon>Heteroconchia</taxon>
        <taxon>Euheterodonta</taxon>
        <taxon>Imparidentia</taxon>
        <taxon>Neoheterodontei</taxon>
        <taxon>Myida</taxon>
        <taxon>Dreissenoidea</taxon>
        <taxon>Dreissenidae</taxon>
        <taxon>Dreissena</taxon>
    </lineage>
</organism>
<evidence type="ECO:0000313" key="3">
    <source>
        <dbReference type="Proteomes" id="UP000828390"/>
    </source>
</evidence>
<name>A0A9D4C5R3_DREPO</name>
<comment type="caution">
    <text evidence="2">The sequence shown here is derived from an EMBL/GenBank/DDBJ whole genome shotgun (WGS) entry which is preliminary data.</text>
</comment>
<sequence length="142" mass="15558">MCIASVFSSLQTLLPLSAAFYQTNISSSHIDDHHIVDKAYQSHCGSVTGDKQFGSVTHFSKVVLLVTNAHIIEINQMDIPHITAQKQSKQEEDVFFKDMATGSCNKAYKTLKTITKTSQLEVSVIADVDGNLLTENAAVLSR</sequence>
<proteinExistence type="predicted"/>
<dbReference type="AlphaFoldDB" id="A0A9D4C5R3"/>
<dbReference type="Proteomes" id="UP000828390">
    <property type="component" value="Unassembled WGS sequence"/>
</dbReference>
<reference evidence="2" key="1">
    <citation type="journal article" date="2019" name="bioRxiv">
        <title>The Genome of the Zebra Mussel, Dreissena polymorpha: A Resource for Invasive Species Research.</title>
        <authorList>
            <person name="McCartney M.A."/>
            <person name="Auch B."/>
            <person name="Kono T."/>
            <person name="Mallez S."/>
            <person name="Zhang Y."/>
            <person name="Obille A."/>
            <person name="Becker A."/>
            <person name="Abrahante J.E."/>
            <person name="Garbe J."/>
            <person name="Badalamenti J.P."/>
            <person name="Herman A."/>
            <person name="Mangelson H."/>
            <person name="Liachko I."/>
            <person name="Sullivan S."/>
            <person name="Sone E.D."/>
            <person name="Koren S."/>
            <person name="Silverstein K.A.T."/>
            <person name="Beckman K.B."/>
            <person name="Gohl D.M."/>
        </authorList>
    </citation>
    <scope>NUCLEOTIDE SEQUENCE</scope>
    <source>
        <strain evidence="2">Duluth1</strain>
        <tissue evidence="2">Whole animal</tissue>
    </source>
</reference>
<keyword evidence="1" id="KW-0732">Signal</keyword>
<accession>A0A9D4C5R3</accession>
<evidence type="ECO:0000313" key="2">
    <source>
        <dbReference type="EMBL" id="KAH3717639.1"/>
    </source>
</evidence>
<protein>
    <submittedName>
        <fullName evidence="2">Uncharacterized protein</fullName>
    </submittedName>
</protein>
<dbReference type="EMBL" id="JAIWYP010000013">
    <property type="protein sequence ID" value="KAH3717639.1"/>
    <property type="molecule type" value="Genomic_DNA"/>
</dbReference>
<reference evidence="2" key="2">
    <citation type="submission" date="2020-11" db="EMBL/GenBank/DDBJ databases">
        <authorList>
            <person name="McCartney M.A."/>
            <person name="Auch B."/>
            <person name="Kono T."/>
            <person name="Mallez S."/>
            <person name="Becker A."/>
            <person name="Gohl D.M."/>
            <person name="Silverstein K.A.T."/>
            <person name="Koren S."/>
            <person name="Bechman K.B."/>
            <person name="Herman A."/>
            <person name="Abrahante J.E."/>
            <person name="Garbe J."/>
        </authorList>
    </citation>
    <scope>NUCLEOTIDE SEQUENCE</scope>
    <source>
        <strain evidence="2">Duluth1</strain>
        <tissue evidence="2">Whole animal</tissue>
    </source>
</reference>
<keyword evidence="3" id="KW-1185">Reference proteome</keyword>
<feature type="signal peptide" evidence="1">
    <location>
        <begin position="1"/>
        <end position="19"/>
    </location>
</feature>
<feature type="chain" id="PRO_5039176951" evidence="1">
    <location>
        <begin position="20"/>
        <end position="142"/>
    </location>
</feature>
<evidence type="ECO:0000256" key="1">
    <source>
        <dbReference type="SAM" id="SignalP"/>
    </source>
</evidence>